<proteinExistence type="inferred from homology"/>
<evidence type="ECO:0000256" key="6">
    <source>
        <dbReference type="ARBA" id="ARBA00022840"/>
    </source>
</evidence>
<evidence type="ECO:0000256" key="3">
    <source>
        <dbReference type="ARBA" id="ARBA00022448"/>
    </source>
</evidence>
<dbReference type="GO" id="GO:0015798">
    <property type="term" value="P:myo-inositol transport"/>
    <property type="evidence" value="ECO:0007669"/>
    <property type="project" value="UniProtKB-ARBA"/>
</dbReference>
<evidence type="ECO:0008006" key="16">
    <source>
        <dbReference type="Google" id="ProtNLM"/>
    </source>
</evidence>
<reference evidence="14 15" key="1">
    <citation type="journal article" date="2018" name="PLoS Genet.">
        <title>Repeat elements organise 3D genome structure and mediate transcription in the filamentous fungus Epichloe festucae.</title>
        <authorList>
            <person name="Winter D.J."/>
            <person name="Ganley A.R.D."/>
            <person name="Young C.A."/>
            <person name="Liachko I."/>
            <person name="Schardl C.L."/>
            <person name="Dupont P.Y."/>
            <person name="Berry D."/>
            <person name="Ram A."/>
            <person name="Scott B."/>
            <person name="Cox M.P."/>
        </authorList>
    </citation>
    <scope>NUCLEOTIDE SEQUENCE [LARGE SCALE GENOMIC DNA]</scope>
    <source>
        <strain evidence="14 15">Fl1</strain>
    </source>
</reference>
<dbReference type="InterPro" id="IPR050814">
    <property type="entry name" value="Myo-inositol_Transporter"/>
</dbReference>
<evidence type="ECO:0000256" key="4">
    <source>
        <dbReference type="ARBA" id="ARBA00022692"/>
    </source>
</evidence>
<dbReference type="GO" id="GO:0005524">
    <property type="term" value="F:ATP binding"/>
    <property type="evidence" value="ECO:0007669"/>
    <property type="project" value="UniProtKB-UniRule"/>
</dbReference>
<feature type="transmembrane region" description="Helical" evidence="11">
    <location>
        <begin position="253"/>
        <end position="274"/>
    </location>
</feature>
<dbReference type="GO" id="GO:0015791">
    <property type="term" value="P:polyol transmembrane transport"/>
    <property type="evidence" value="ECO:0007669"/>
    <property type="project" value="UniProtKB-ARBA"/>
</dbReference>
<organism evidence="14 15">
    <name type="scientific">Epichloe festucae (strain Fl1)</name>
    <dbReference type="NCBI Taxonomy" id="877507"/>
    <lineage>
        <taxon>Eukaryota</taxon>
        <taxon>Fungi</taxon>
        <taxon>Dikarya</taxon>
        <taxon>Ascomycota</taxon>
        <taxon>Pezizomycotina</taxon>
        <taxon>Sordariomycetes</taxon>
        <taxon>Hypocreomycetidae</taxon>
        <taxon>Hypocreales</taxon>
        <taxon>Clavicipitaceae</taxon>
        <taxon>Epichloe</taxon>
    </lineage>
</organism>
<evidence type="ECO:0000256" key="5">
    <source>
        <dbReference type="ARBA" id="ARBA00022741"/>
    </source>
</evidence>
<dbReference type="Gene3D" id="3.30.200.20">
    <property type="entry name" value="Phosphorylase Kinase, domain 1"/>
    <property type="match status" value="1"/>
</dbReference>
<feature type="domain" description="Protein kinase" evidence="12">
    <location>
        <begin position="524"/>
        <end position="902"/>
    </location>
</feature>
<evidence type="ECO:0000256" key="10">
    <source>
        <dbReference type="SAM" id="MobiDB-lite"/>
    </source>
</evidence>
<keyword evidence="7 11" id="KW-1133">Transmembrane helix</keyword>
<evidence type="ECO:0000259" key="12">
    <source>
        <dbReference type="PROSITE" id="PS50011"/>
    </source>
</evidence>
<dbReference type="InterPro" id="IPR020846">
    <property type="entry name" value="MFS_dom"/>
</dbReference>
<evidence type="ECO:0000256" key="11">
    <source>
        <dbReference type="SAM" id="Phobius"/>
    </source>
</evidence>
<dbReference type="GO" id="GO:0016020">
    <property type="term" value="C:membrane"/>
    <property type="evidence" value="ECO:0007669"/>
    <property type="project" value="UniProtKB-SubCell"/>
</dbReference>
<dbReference type="PANTHER" id="PTHR48020:SF13">
    <property type="entry name" value="MAJOR FACILITATOR SUPERFAMILY (MFS) PROFILE DOMAIN-CONTAINING PROTEIN"/>
    <property type="match status" value="1"/>
</dbReference>
<keyword evidence="4 11" id="KW-0812">Transmembrane</keyword>
<evidence type="ECO:0000256" key="9">
    <source>
        <dbReference type="PROSITE-ProRule" id="PRU10141"/>
    </source>
</evidence>
<keyword evidence="5 9" id="KW-0547">Nucleotide-binding</keyword>
<feature type="region of interest" description="Disordered" evidence="10">
    <location>
        <begin position="1"/>
        <end position="38"/>
    </location>
</feature>
<dbReference type="GO" id="GO:0004672">
    <property type="term" value="F:protein kinase activity"/>
    <property type="evidence" value="ECO:0007669"/>
    <property type="project" value="InterPro"/>
</dbReference>
<gene>
    <name evidence="14" type="ORF">C2857_000339</name>
</gene>
<dbReference type="InterPro" id="IPR000719">
    <property type="entry name" value="Prot_kinase_dom"/>
</dbReference>
<feature type="binding site" evidence="9">
    <location>
        <position position="559"/>
    </location>
    <ligand>
        <name>ATP</name>
        <dbReference type="ChEBI" id="CHEBI:30616"/>
    </ligand>
</feature>
<dbReference type="InterPro" id="IPR005829">
    <property type="entry name" value="Sugar_transporter_CS"/>
</dbReference>
<evidence type="ECO:0000259" key="13">
    <source>
        <dbReference type="PROSITE" id="PS50850"/>
    </source>
</evidence>
<dbReference type="SMART" id="SM00220">
    <property type="entry name" value="S_TKc"/>
    <property type="match status" value="1"/>
</dbReference>
<dbReference type="Pfam" id="PF00083">
    <property type="entry name" value="Sugar_tr"/>
    <property type="match status" value="2"/>
</dbReference>
<protein>
    <recommendedName>
        <fullName evidence="16">Protein kinase domain-containing protein</fullName>
    </recommendedName>
</protein>
<dbReference type="Gene3D" id="1.10.510.10">
    <property type="entry name" value="Transferase(Phosphotransferase) domain 1"/>
    <property type="match status" value="1"/>
</dbReference>
<keyword evidence="3" id="KW-0813">Transport</keyword>
<dbReference type="PROSITE" id="PS00217">
    <property type="entry name" value="SUGAR_TRANSPORT_2"/>
    <property type="match status" value="1"/>
</dbReference>
<dbReference type="FunFam" id="1.20.1250.20:FF:000474">
    <property type="entry name" value="Sugar transporter, putative"/>
    <property type="match status" value="1"/>
</dbReference>
<sequence length="914" mass="103096">MKKEGSKNEHLPETSRRRDEDLLPSGGDPHLAGGNGRRESFALNIVENPLKRRSEEEAVREALGFAEAHGMPEHAELFGKAALVARDPERFEMVSALDDDERSALMYERDHKWHGPFMLWYSISLCAIGAATQGWDQTGANGANLSFPEEFGLTGEGRNEWIVGLINSIIFLTAGLIGAFIVDPLNHYLGRRGEIFLTAACLTATPIGSACAQSWQGLFAARFVMGIGIGAKNATVPIYSAEMAPARTRGALVMFWQLWVVAGIFLGFAANVIVKDTGKIAWRLQFGSAFIPSFLLLIGIFFCPESPRWLMKHDRHAEGFQSMLRLRAHPIIAARDFYYSHVIYEVEKRETGDSGYFSRLWDCFAVARIRRANYGASTVMIAQQMCGINRSKNADHDYENQNPAGDFRPRGARIGPVVLFVYLFTICYSLGEGPVAFQYSAEVFPTIQREQGMAWAVCINNTFAGILGLTFPRMKTVMTSTGAFGFYAGLNLIAWVMIFCFVRETKQLTLEELDRKPLVLDGRFKTIAKLGYGAGSTVWLAENIAFSAHTSVPRYVAVKIAALDISAAWETRISRIIAKADPSHEGRDFNRTHIDEFRLTGENGSHSCLVFIPMRETLFQLQHRLRGQKIAPPLVKFFMFCLLEAVDYLHTKCRLIHTDIKDDNIMVTLENDAVLKNFVKRQKKSAQPRHIRTEDGRETYLSQGDFGPLQGSRLLPQLADFNLAFPGLADGYFHLAAIQSHRFRAPEVILGCPWSYSVDIWNLGLLMWNLMENVSLFDRPAGDDGEYDAHVHLAQMVSLLGEPDEELIKRERFFRNYRLGKPIVNPRGKECNSMNEFWGGPFFNDENNILRADLVRRSKLADTITQVAGDEKDVFLDFASGMLQWLPEKRKTAGELLQHPIFNSLRERRDRWRE</sequence>
<dbReference type="PROSITE" id="PS50011">
    <property type="entry name" value="PROTEIN_KINASE_DOM"/>
    <property type="match status" value="1"/>
</dbReference>
<dbReference type="PROSITE" id="PS50850">
    <property type="entry name" value="MFS"/>
    <property type="match status" value="1"/>
</dbReference>
<comment type="similarity">
    <text evidence="2">Belongs to the major facilitator superfamily. Sugar transporter (TC 2.A.1.1) family.</text>
</comment>
<dbReference type="InterPro" id="IPR005828">
    <property type="entry name" value="MFS_sugar_transport-like"/>
</dbReference>
<dbReference type="InterPro" id="IPR036259">
    <property type="entry name" value="MFS_trans_sf"/>
</dbReference>
<dbReference type="PANTHER" id="PTHR48020">
    <property type="entry name" value="PROTON MYO-INOSITOL COTRANSPORTER"/>
    <property type="match status" value="1"/>
</dbReference>
<keyword evidence="15" id="KW-1185">Reference proteome</keyword>
<evidence type="ECO:0000256" key="7">
    <source>
        <dbReference type="ARBA" id="ARBA00022989"/>
    </source>
</evidence>
<evidence type="ECO:0000313" key="15">
    <source>
        <dbReference type="Proteomes" id="UP000594364"/>
    </source>
</evidence>
<evidence type="ECO:0000256" key="8">
    <source>
        <dbReference type="ARBA" id="ARBA00023136"/>
    </source>
</evidence>
<feature type="domain" description="Major facilitator superfamily (MFS) profile" evidence="13">
    <location>
        <begin position="122"/>
        <end position="506"/>
    </location>
</feature>
<evidence type="ECO:0000256" key="2">
    <source>
        <dbReference type="ARBA" id="ARBA00010992"/>
    </source>
</evidence>
<dbReference type="Pfam" id="PF00069">
    <property type="entry name" value="Pkinase"/>
    <property type="match status" value="2"/>
</dbReference>
<feature type="transmembrane region" description="Helical" evidence="11">
    <location>
        <begin position="280"/>
        <end position="303"/>
    </location>
</feature>
<comment type="subcellular location">
    <subcellularLocation>
        <location evidence="1">Membrane</location>
        <topology evidence="1">Multi-pass membrane protein</topology>
    </subcellularLocation>
</comment>
<dbReference type="InterPro" id="IPR017441">
    <property type="entry name" value="Protein_kinase_ATP_BS"/>
</dbReference>
<evidence type="ECO:0000313" key="14">
    <source>
        <dbReference type="EMBL" id="QPH15834.1"/>
    </source>
</evidence>
<dbReference type="SUPFAM" id="SSF56112">
    <property type="entry name" value="Protein kinase-like (PK-like)"/>
    <property type="match status" value="1"/>
</dbReference>
<dbReference type="EMBL" id="CP031390">
    <property type="protein sequence ID" value="QPH15834.1"/>
    <property type="molecule type" value="Genomic_DNA"/>
</dbReference>
<feature type="transmembrane region" description="Helical" evidence="11">
    <location>
        <begin position="453"/>
        <end position="471"/>
    </location>
</feature>
<dbReference type="PRINTS" id="PR00171">
    <property type="entry name" value="SUGRTRNSPORT"/>
</dbReference>
<dbReference type="GO" id="GO:0022857">
    <property type="term" value="F:transmembrane transporter activity"/>
    <property type="evidence" value="ECO:0007669"/>
    <property type="project" value="InterPro"/>
</dbReference>
<dbReference type="InterPro" id="IPR008271">
    <property type="entry name" value="Ser/Thr_kinase_AS"/>
</dbReference>
<dbReference type="OrthoDB" id="5290825at2759"/>
<dbReference type="SUPFAM" id="SSF103473">
    <property type="entry name" value="MFS general substrate transporter"/>
    <property type="match status" value="1"/>
</dbReference>
<evidence type="ECO:0000256" key="1">
    <source>
        <dbReference type="ARBA" id="ARBA00004141"/>
    </source>
</evidence>
<feature type="compositionally biased region" description="Basic and acidic residues" evidence="10">
    <location>
        <begin position="1"/>
        <end position="21"/>
    </location>
</feature>
<feature type="transmembrane region" description="Helical" evidence="11">
    <location>
        <begin position="117"/>
        <end position="135"/>
    </location>
</feature>
<feature type="transmembrane region" description="Helical" evidence="11">
    <location>
        <begin position="483"/>
        <end position="502"/>
    </location>
</feature>
<accession>A0A7U3Q1B8</accession>
<name>A0A7U3Q1B8_EPIFF</name>
<keyword evidence="8 11" id="KW-0472">Membrane</keyword>
<feature type="transmembrane region" description="Helical" evidence="11">
    <location>
        <begin position="417"/>
        <end position="441"/>
    </location>
</feature>
<dbReference type="PROSITE" id="PS00108">
    <property type="entry name" value="PROTEIN_KINASE_ST"/>
    <property type="match status" value="1"/>
</dbReference>
<feature type="transmembrane region" description="Helical" evidence="11">
    <location>
        <begin position="161"/>
        <end position="182"/>
    </location>
</feature>
<dbReference type="InterPro" id="IPR003663">
    <property type="entry name" value="Sugar/inositol_transpt"/>
</dbReference>
<keyword evidence="6 9" id="KW-0067">ATP-binding</keyword>
<dbReference type="Proteomes" id="UP000594364">
    <property type="component" value="Chromosome 6"/>
</dbReference>
<dbReference type="PROSITE" id="PS00107">
    <property type="entry name" value="PROTEIN_KINASE_ATP"/>
    <property type="match status" value="1"/>
</dbReference>
<dbReference type="InterPro" id="IPR011009">
    <property type="entry name" value="Kinase-like_dom_sf"/>
</dbReference>
<dbReference type="AlphaFoldDB" id="A0A7U3Q1B8"/>
<dbReference type="Gene3D" id="1.20.1250.20">
    <property type="entry name" value="MFS general substrate transporter like domains"/>
    <property type="match status" value="2"/>
</dbReference>